<protein>
    <recommendedName>
        <fullName evidence="4">Cancer/testis antigen 1-like</fullName>
    </recommendedName>
</protein>
<gene>
    <name evidence="2" type="ORF">QTO34_000170</name>
</gene>
<accession>A0AA40IBE9</accession>
<dbReference type="Gene3D" id="3.30.310.50">
    <property type="entry name" value="Alpha-D-phosphohexomutase, C-terminal domain"/>
    <property type="match status" value="1"/>
</dbReference>
<dbReference type="EMBL" id="JAULJE010000001">
    <property type="protein sequence ID" value="KAK1346316.1"/>
    <property type="molecule type" value="Genomic_DNA"/>
</dbReference>
<proteinExistence type="predicted"/>
<evidence type="ECO:0000313" key="3">
    <source>
        <dbReference type="Proteomes" id="UP001177744"/>
    </source>
</evidence>
<keyword evidence="3" id="KW-1185">Reference proteome</keyword>
<evidence type="ECO:0000256" key="1">
    <source>
        <dbReference type="SAM" id="MobiDB-lite"/>
    </source>
</evidence>
<comment type="caution">
    <text evidence="2">The sequence shown here is derived from an EMBL/GenBank/DDBJ whole genome shotgun (WGS) entry which is preliminary data.</text>
</comment>
<evidence type="ECO:0008006" key="4">
    <source>
        <dbReference type="Google" id="ProtNLM"/>
    </source>
</evidence>
<dbReference type="Proteomes" id="UP001177744">
    <property type="component" value="Unassembled WGS sequence"/>
</dbReference>
<name>A0AA40IBE9_CNENI</name>
<feature type="region of interest" description="Disordered" evidence="1">
    <location>
        <begin position="1"/>
        <end position="73"/>
    </location>
</feature>
<sequence>MDAEEPAVGGVAEDGEGQAIPGNPGSQDGPGEHEGPGRGGSGEPGAVPRETPQAAQALESPLGGAAAEPAPMARIPRPVPLQFRLTAEDTDQLRLSITSCLQDLLLVIRTMRHILPPFVLVSPNRVNRG</sequence>
<dbReference type="AlphaFoldDB" id="A0AA40IBE9"/>
<evidence type="ECO:0000313" key="2">
    <source>
        <dbReference type="EMBL" id="KAK1346316.1"/>
    </source>
</evidence>
<reference evidence="2" key="1">
    <citation type="submission" date="2023-06" db="EMBL/GenBank/DDBJ databases">
        <title>Reference genome for the Northern bat (Eptesicus nilssonii), a most northern bat species.</title>
        <authorList>
            <person name="Laine V.N."/>
            <person name="Pulliainen A.T."/>
            <person name="Lilley T.M."/>
        </authorList>
    </citation>
    <scope>NUCLEOTIDE SEQUENCE</scope>
    <source>
        <strain evidence="2">BLF_Eptnil</strain>
        <tissue evidence="2">Kidney</tissue>
    </source>
</reference>
<organism evidence="2 3">
    <name type="scientific">Cnephaeus nilssonii</name>
    <name type="common">Northern bat</name>
    <name type="synonym">Eptesicus nilssonii</name>
    <dbReference type="NCBI Taxonomy" id="3371016"/>
    <lineage>
        <taxon>Eukaryota</taxon>
        <taxon>Metazoa</taxon>
        <taxon>Chordata</taxon>
        <taxon>Craniata</taxon>
        <taxon>Vertebrata</taxon>
        <taxon>Euteleostomi</taxon>
        <taxon>Mammalia</taxon>
        <taxon>Eutheria</taxon>
        <taxon>Laurasiatheria</taxon>
        <taxon>Chiroptera</taxon>
        <taxon>Yangochiroptera</taxon>
        <taxon>Vespertilionidae</taxon>
        <taxon>Cnephaeus</taxon>
    </lineage>
</organism>